<evidence type="ECO:0000256" key="3">
    <source>
        <dbReference type="ARBA" id="ARBA00022448"/>
    </source>
</evidence>
<keyword evidence="10" id="KW-1185">Reference proteome</keyword>
<evidence type="ECO:0000256" key="4">
    <source>
        <dbReference type="ARBA" id="ARBA00022692"/>
    </source>
</evidence>
<keyword evidence="5 8" id="KW-1133">Transmembrane helix</keyword>
<evidence type="ECO:0000256" key="8">
    <source>
        <dbReference type="SAM" id="Phobius"/>
    </source>
</evidence>
<dbReference type="PROSITE" id="PS00221">
    <property type="entry name" value="MIP"/>
    <property type="match status" value="1"/>
</dbReference>
<dbReference type="GO" id="GO:0015254">
    <property type="term" value="F:glycerol channel activity"/>
    <property type="evidence" value="ECO:0007669"/>
    <property type="project" value="TreeGrafter"/>
</dbReference>
<feature type="transmembrane region" description="Helical" evidence="8">
    <location>
        <begin position="39"/>
        <end position="62"/>
    </location>
</feature>
<evidence type="ECO:0000256" key="7">
    <source>
        <dbReference type="RuleBase" id="RU000477"/>
    </source>
</evidence>
<dbReference type="Gene3D" id="1.20.1080.10">
    <property type="entry name" value="Glycerol uptake facilitator protein"/>
    <property type="match status" value="1"/>
</dbReference>
<name>A0A4P9WKW2_9FUNG</name>
<dbReference type="PRINTS" id="PR00783">
    <property type="entry name" value="MINTRINSICP"/>
</dbReference>
<keyword evidence="3 7" id="KW-0813">Transport</keyword>
<dbReference type="Proteomes" id="UP000269721">
    <property type="component" value="Unassembled WGS sequence"/>
</dbReference>
<dbReference type="SUPFAM" id="SSF81338">
    <property type="entry name" value="Aquaporin-like"/>
    <property type="match status" value="1"/>
</dbReference>
<feature type="transmembrane region" description="Helical" evidence="8">
    <location>
        <begin position="144"/>
        <end position="163"/>
    </location>
</feature>
<feature type="transmembrane region" description="Helical" evidence="8">
    <location>
        <begin position="175"/>
        <end position="194"/>
    </location>
</feature>
<dbReference type="PANTHER" id="PTHR43829">
    <property type="entry name" value="AQUAPORIN OR AQUAGLYCEROPORIN RELATED"/>
    <property type="match status" value="1"/>
</dbReference>
<dbReference type="EMBL" id="KZ994541">
    <property type="protein sequence ID" value="RKO92673.1"/>
    <property type="molecule type" value="Genomic_DNA"/>
</dbReference>
<dbReference type="InterPro" id="IPR050363">
    <property type="entry name" value="MIP/Aquaporin"/>
</dbReference>
<reference evidence="10" key="1">
    <citation type="journal article" date="2018" name="Nat. Microbiol.">
        <title>Leveraging single-cell genomics to expand the fungal tree of life.</title>
        <authorList>
            <person name="Ahrendt S.R."/>
            <person name="Quandt C.A."/>
            <person name="Ciobanu D."/>
            <person name="Clum A."/>
            <person name="Salamov A."/>
            <person name="Andreopoulos B."/>
            <person name="Cheng J.F."/>
            <person name="Woyke T."/>
            <person name="Pelin A."/>
            <person name="Henrissat B."/>
            <person name="Reynolds N.K."/>
            <person name="Benny G.L."/>
            <person name="Smith M.E."/>
            <person name="James T.Y."/>
            <person name="Grigoriev I.V."/>
        </authorList>
    </citation>
    <scope>NUCLEOTIDE SEQUENCE [LARGE SCALE GENOMIC DNA]</scope>
</reference>
<comment type="similarity">
    <text evidence="2 7">Belongs to the MIP/aquaporin (TC 1.A.8) family.</text>
</comment>
<gene>
    <name evidence="9" type="ORF">BDK51DRAFT_24102</name>
</gene>
<feature type="transmembrane region" description="Helical" evidence="8">
    <location>
        <begin position="12"/>
        <end position="33"/>
    </location>
</feature>
<dbReference type="GO" id="GO:0005886">
    <property type="term" value="C:plasma membrane"/>
    <property type="evidence" value="ECO:0007669"/>
    <property type="project" value="TreeGrafter"/>
</dbReference>
<proteinExistence type="inferred from homology"/>
<feature type="transmembrane region" description="Helical" evidence="8">
    <location>
        <begin position="83"/>
        <end position="105"/>
    </location>
</feature>
<dbReference type="AlphaFoldDB" id="A0A4P9WKW2"/>
<dbReference type="Pfam" id="PF00230">
    <property type="entry name" value="MIP"/>
    <property type="match status" value="1"/>
</dbReference>
<dbReference type="GO" id="GO:0015250">
    <property type="term" value="F:water channel activity"/>
    <property type="evidence" value="ECO:0007669"/>
    <property type="project" value="TreeGrafter"/>
</dbReference>
<accession>A0A4P9WKW2</accession>
<dbReference type="InterPro" id="IPR000425">
    <property type="entry name" value="MIP"/>
</dbReference>
<evidence type="ECO:0000313" key="9">
    <source>
        <dbReference type="EMBL" id="RKO92673.1"/>
    </source>
</evidence>
<evidence type="ECO:0000256" key="2">
    <source>
        <dbReference type="ARBA" id="ARBA00006175"/>
    </source>
</evidence>
<comment type="subcellular location">
    <subcellularLocation>
        <location evidence="1">Membrane</location>
        <topology evidence="1">Multi-pass membrane protein</topology>
    </subcellularLocation>
</comment>
<evidence type="ECO:0000256" key="6">
    <source>
        <dbReference type="ARBA" id="ARBA00023136"/>
    </source>
</evidence>
<sequence length="266" mass="27873">MYKPFVAEFLGTFMLVMFGIGSVSAVVLIGALTGLWEIAIVWGFGISLAIYATASVSGAHLNPALSLTMAIWHNRTGFTFTRAAGYIIAQVLGGIAAGCVNLSIYEPFITDYESRTGIIRGEAGSERSAMDGALAGTLLGPTHALFVEAFGAGVLAFMAFALTDPGNRAIPRKELAPCFIGLTAASLIALLSPITQASFNPARDLGPRIVAALAGWGSIAMPGARSGFWVYIVGPCIGAPIGATVYLLLLEKRREMPSLEDGEPTR</sequence>
<dbReference type="PANTHER" id="PTHR43829:SF9">
    <property type="entry name" value="AQUAPORIN-9"/>
    <property type="match status" value="1"/>
</dbReference>
<evidence type="ECO:0000256" key="5">
    <source>
        <dbReference type="ARBA" id="ARBA00022989"/>
    </source>
</evidence>
<keyword evidence="4 7" id="KW-0812">Transmembrane</keyword>
<dbReference type="InterPro" id="IPR023271">
    <property type="entry name" value="Aquaporin-like"/>
</dbReference>
<dbReference type="OrthoDB" id="3222at2759"/>
<dbReference type="InterPro" id="IPR022357">
    <property type="entry name" value="MIP_CS"/>
</dbReference>
<feature type="transmembrane region" description="Helical" evidence="8">
    <location>
        <begin position="228"/>
        <end position="249"/>
    </location>
</feature>
<protein>
    <submittedName>
        <fullName evidence="9">Glycerol uptake facilitator protein</fullName>
    </submittedName>
</protein>
<evidence type="ECO:0000313" key="10">
    <source>
        <dbReference type="Proteomes" id="UP000269721"/>
    </source>
</evidence>
<evidence type="ECO:0000256" key="1">
    <source>
        <dbReference type="ARBA" id="ARBA00004141"/>
    </source>
</evidence>
<organism evidence="9 10">
    <name type="scientific">Blyttiomyces helicus</name>
    <dbReference type="NCBI Taxonomy" id="388810"/>
    <lineage>
        <taxon>Eukaryota</taxon>
        <taxon>Fungi</taxon>
        <taxon>Fungi incertae sedis</taxon>
        <taxon>Chytridiomycota</taxon>
        <taxon>Chytridiomycota incertae sedis</taxon>
        <taxon>Chytridiomycetes</taxon>
        <taxon>Chytridiomycetes incertae sedis</taxon>
        <taxon>Blyttiomyces</taxon>
    </lineage>
</organism>
<keyword evidence="6 8" id="KW-0472">Membrane</keyword>